<dbReference type="EMBL" id="WUTW01000001">
    <property type="protein sequence ID" value="MXQ62879.1"/>
    <property type="molecule type" value="Genomic_DNA"/>
</dbReference>
<reference evidence="3 4" key="1">
    <citation type="submission" date="2019-12" db="EMBL/GenBank/DDBJ databases">
        <title>Nocardia macrotermitis sp. nov. and Nocardia aurantia sp. nov., isolated from the gut of the fungus growing-termite Macrotermes natalensis.</title>
        <authorList>
            <person name="Christine B."/>
            <person name="Rene B."/>
        </authorList>
    </citation>
    <scope>NUCLEOTIDE SEQUENCE [LARGE SCALE GENOMIC DNA]</scope>
    <source>
        <strain evidence="3 4">DSM 102126</strain>
    </source>
</reference>
<evidence type="ECO:0000256" key="1">
    <source>
        <dbReference type="SAM" id="Phobius"/>
    </source>
</evidence>
<name>A0A6I4VX05_9ACTN</name>
<dbReference type="Proteomes" id="UP000431901">
    <property type="component" value="Unassembled WGS sequence"/>
</dbReference>
<feature type="transmembrane region" description="Helical" evidence="1">
    <location>
        <begin position="33"/>
        <end position="60"/>
    </location>
</feature>
<keyword evidence="4" id="KW-1185">Reference proteome</keyword>
<dbReference type="Pfam" id="PF19803">
    <property type="entry name" value="DUF6286"/>
    <property type="match status" value="1"/>
</dbReference>
<evidence type="ECO:0000259" key="2">
    <source>
        <dbReference type="Pfam" id="PF19803"/>
    </source>
</evidence>
<accession>A0A6I4VX05</accession>
<dbReference type="InterPro" id="IPR046253">
    <property type="entry name" value="DUF6286"/>
</dbReference>
<comment type="caution">
    <text evidence="3">The sequence shown here is derived from an EMBL/GenBank/DDBJ whole genome shotgun (WGS) entry which is preliminary data.</text>
</comment>
<feature type="transmembrane region" description="Helical" evidence="1">
    <location>
        <begin position="80"/>
        <end position="105"/>
    </location>
</feature>
<protein>
    <recommendedName>
        <fullName evidence="2">DUF6286 domain-containing protein</fullName>
    </recommendedName>
</protein>
<evidence type="ECO:0000313" key="4">
    <source>
        <dbReference type="Proteomes" id="UP000431901"/>
    </source>
</evidence>
<evidence type="ECO:0000313" key="3">
    <source>
        <dbReference type="EMBL" id="MXQ62879.1"/>
    </source>
</evidence>
<keyword evidence="1" id="KW-0472">Membrane</keyword>
<dbReference type="RefSeq" id="WP_161101108.1">
    <property type="nucleotide sequence ID" value="NZ_JBHLYI010000002.1"/>
</dbReference>
<feature type="domain" description="DUF6286" evidence="2">
    <location>
        <begin position="94"/>
        <end position="198"/>
    </location>
</feature>
<organism evidence="3 4">
    <name type="scientific">Actinomadura rayongensis</name>
    <dbReference type="NCBI Taxonomy" id="1429076"/>
    <lineage>
        <taxon>Bacteria</taxon>
        <taxon>Bacillati</taxon>
        <taxon>Actinomycetota</taxon>
        <taxon>Actinomycetes</taxon>
        <taxon>Streptosporangiales</taxon>
        <taxon>Thermomonosporaceae</taxon>
        <taxon>Actinomadura</taxon>
    </lineage>
</organism>
<gene>
    <name evidence="3" type="ORF">GQ466_02415</name>
</gene>
<proteinExistence type="predicted"/>
<dbReference type="AlphaFoldDB" id="A0A6I4VX05"/>
<keyword evidence="1" id="KW-0812">Transmembrane</keyword>
<keyword evidence="1" id="KW-1133">Transmembrane helix</keyword>
<sequence length="202" mass="21477">MAATTGSRQAGRLPRVLGRADRRARHMFRTRRAWSALIAATLLTAVGALTAIETLTALAGGPAKIVPYESVASWLRRTSWSSAAVLAISAGVALVGLGALLAALVPGRCRLVPLHGGDPDLLVGVTRGGLRGAAASAARSVDGVSGVKKVRVRRRKLVLTARTPLRQEHDLDARVRDAVQTRLDELAPVPRRKVKVRVDVRE</sequence>